<proteinExistence type="predicted"/>
<dbReference type="EMBL" id="JBHSQI010000003">
    <property type="protein sequence ID" value="MFC6153437.1"/>
    <property type="molecule type" value="Genomic_DNA"/>
</dbReference>
<protein>
    <submittedName>
        <fullName evidence="1">Uncharacterized protein</fullName>
    </submittedName>
</protein>
<dbReference type="RefSeq" id="WP_128221262.1">
    <property type="nucleotide sequence ID" value="NZ_CP034929.1"/>
</dbReference>
<reference evidence="2" key="1">
    <citation type="journal article" date="2019" name="Int. J. Syst. Evol. Microbiol.">
        <title>The Global Catalogue of Microorganisms (GCM) 10K type strain sequencing project: providing services to taxonomists for standard genome sequencing and annotation.</title>
        <authorList>
            <consortium name="The Broad Institute Genomics Platform"/>
            <consortium name="The Broad Institute Genome Sequencing Center for Infectious Disease"/>
            <person name="Wu L."/>
            <person name="Ma J."/>
        </authorList>
    </citation>
    <scope>NUCLEOTIDE SEQUENCE [LARGE SCALE GENOMIC DNA]</scope>
    <source>
        <strain evidence="2">DFY28</strain>
    </source>
</reference>
<sequence length="160" mass="17603">MTAQPESQFLLDATVTELRFDGRRPFVVCGLDVLARDGQGALLLVEADANAEIVDVEPVQEWLRGRAALDLNAALELWNMAVDVARTLDLPFRQRGRTADVCYGKLFAAVLPRFAYSGPGEYDGSGYTPIWTPAQYRTLRRVMGDALHVLRVGVPAPASR</sequence>
<keyword evidence="2" id="KW-1185">Reference proteome</keyword>
<organism evidence="1 2">
    <name type="scientific">Nocardioides yefusunii</name>
    <dbReference type="NCBI Taxonomy" id="2500546"/>
    <lineage>
        <taxon>Bacteria</taxon>
        <taxon>Bacillati</taxon>
        <taxon>Actinomycetota</taxon>
        <taxon>Actinomycetes</taxon>
        <taxon>Propionibacteriales</taxon>
        <taxon>Nocardioidaceae</taxon>
        <taxon>Nocardioides</taxon>
    </lineage>
</organism>
<evidence type="ECO:0000313" key="2">
    <source>
        <dbReference type="Proteomes" id="UP001596098"/>
    </source>
</evidence>
<gene>
    <name evidence="1" type="ORF">ACFPWU_07120</name>
</gene>
<evidence type="ECO:0000313" key="1">
    <source>
        <dbReference type="EMBL" id="MFC6153437.1"/>
    </source>
</evidence>
<accession>A0ABW1QX73</accession>
<name>A0ABW1QX73_9ACTN</name>
<comment type="caution">
    <text evidence="1">The sequence shown here is derived from an EMBL/GenBank/DDBJ whole genome shotgun (WGS) entry which is preliminary data.</text>
</comment>
<dbReference type="Proteomes" id="UP001596098">
    <property type="component" value="Unassembled WGS sequence"/>
</dbReference>